<feature type="domain" description="NPHP4 Ig-like" evidence="2">
    <location>
        <begin position="1267"/>
        <end position="1358"/>
    </location>
</feature>
<feature type="domain" description="NPHP4 Ig-like" evidence="3">
    <location>
        <begin position="1098"/>
        <end position="1166"/>
    </location>
</feature>
<evidence type="ECO:0000313" key="5">
    <source>
        <dbReference type="EMBL" id="KAJ3258736.1"/>
    </source>
</evidence>
<comment type="caution">
    <text evidence="5">The sequence shown here is derived from an EMBL/GenBank/DDBJ whole genome shotgun (WGS) entry which is preliminary data.</text>
</comment>
<evidence type="ECO:0000259" key="2">
    <source>
        <dbReference type="Pfam" id="PF26187"/>
    </source>
</evidence>
<feature type="domain" description="NPHP4 Ig-like" evidence="4">
    <location>
        <begin position="930"/>
        <end position="1021"/>
    </location>
</feature>
<organism evidence="5 6">
    <name type="scientific">Boothiomyces macroporosus</name>
    <dbReference type="NCBI Taxonomy" id="261099"/>
    <lineage>
        <taxon>Eukaryota</taxon>
        <taxon>Fungi</taxon>
        <taxon>Fungi incertae sedis</taxon>
        <taxon>Chytridiomycota</taxon>
        <taxon>Chytridiomycota incertae sedis</taxon>
        <taxon>Chytridiomycetes</taxon>
        <taxon>Rhizophydiales</taxon>
        <taxon>Terramycetaceae</taxon>
        <taxon>Boothiomyces</taxon>
    </lineage>
</organism>
<dbReference type="PANTHER" id="PTHR31043:SF3">
    <property type="entry name" value="NEPHROCYSTIN-4"/>
    <property type="match status" value="1"/>
</dbReference>
<evidence type="ECO:0000259" key="3">
    <source>
        <dbReference type="Pfam" id="PF26189"/>
    </source>
</evidence>
<dbReference type="Pfam" id="PF26189">
    <property type="entry name" value="Ig_NPHP4_2nd"/>
    <property type="match status" value="1"/>
</dbReference>
<gene>
    <name evidence="5" type="primary">NPHP4</name>
    <name evidence="5" type="ORF">HK103_003330</name>
</gene>
<dbReference type="Pfam" id="PF26190">
    <property type="entry name" value="Ig_NPHP4_1st"/>
    <property type="match status" value="1"/>
</dbReference>
<dbReference type="GO" id="GO:0035869">
    <property type="term" value="C:ciliary transition zone"/>
    <property type="evidence" value="ECO:0007669"/>
    <property type="project" value="TreeGrafter"/>
</dbReference>
<proteinExistence type="predicted"/>
<dbReference type="EMBL" id="JADGKB010000024">
    <property type="protein sequence ID" value="KAJ3258736.1"/>
    <property type="molecule type" value="Genomic_DNA"/>
</dbReference>
<keyword evidence="6" id="KW-1185">Reference proteome</keyword>
<dbReference type="GO" id="GO:0097730">
    <property type="term" value="C:non-motile cilium"/>
    <property type="evidence" value="ECO:0007669"/>
    <property type="project" value="InterPro"/>
</dbReference>
<dbReference type="InterPro" id="IPR058685">
    <property type="entry name" value="Ig_NPHP4_4th"/>
</dbReference>
<dbReference type="InterPro" id="IPR058687">
    <property type="entry name" value="Ig_NPHP4_1st"/>
</dbReference>
<name>A0AAD5UMI3_9FUNG</name>
<dbReference type="GO" id="GO:1904491">
    <property type="term" value="P:protein localization to ciliary transition zone"/>
    <property type="evidence" value="ECO:0007669"/>
    <property type="project" value="TreeGrafter"/>
</dbReference>
<dbReference type="PANTHER" id="PTHR31043">
    <property type="entry name" value="NEPHROCYSTIN-4"/>
    <property type="match status" value="1"/>
</dbReference>
<reference evidence="5" key="1">
    <citation type="submission" date="2020-05" db="EMBL/GenBank/DDBJ databases">
        <title>Phylogenomic resolution of chytrid fungi.</title>
        <authorList>
            <person name="Stajich J.E."/>
            <person name="Amses K."/>
            <person name="Simmons R."/>
            <person name="Seto K."/>
            <person name="Myers J."/>
            <person name="Bonds A."/>
            <person name="Quandt C.A."/>
            <person name="Barry K."/>
            <person name="Liu P."/>
            <person name="Grigoriev I."/>
            <person name="Longcore J.E."/>
            <person name="James T.Y."/>
        </authorList>
    </citation>
    <scope>NUCLEOTIDE SEQUENCE</scope>
    <source>
        <strain evidence="5">PLAUS21</strain>
    </source>
</reference>
<dbReference type="Pfam" id="PF26187">
    <property type="entry name" value="Ig_NPHP4_4th"/>
    <property type="match status" value="1"/>
</dbReference>
<dbReference type="Pfam" id="PF26015">
    <property type="entry name" value="Ig_NPH4_3rd"/>
    <property type="match status" value="1"/>
</dbReference>
<evidence type="ECO:0000259" key="4">
    <source>
        <dbReference type="Pfam" id="PF26190"/>
    </source>
</evidence>
<accession>A0AAD5UMI3</accession>
<dbReference type="InterPro" id="IPR029775">
    <property type="entry name" value="NPHP4"/>
</dbReference>
<dbReference type="GO" id="GO:0097546">
    <property type="term" value="C:ciliary base"/>
    <property type="evidence" value="ECO:0007669"/>
    <property type="project" value="TreeGrafter"/>
</dbReference>
<dbReference type="Proteomes" id="UP001210925">
    <property type="component" value="Unassembled WGS sequence"/>
</dbReference>
<dbReference type="InterPro" id="IPR058688">
    <property type="entry name" value="Ig_NPHP4_2nd"/>
</dbReference>
<protein>
    <submittedName>
        <fullName evidence="5">Nephrocystin-4</fullName>
    </submittedName>
</protein>
<feature type="domain" description="NPHP4 Ig-like" evidence="1">
    <location>
        <begin position="1178"/>
        <end position="1259"/>
    </location>
</feature>
<evidence type="ECO:0000259" key="1">
    <source>
        <dbReference type="Pfam" id="PF26015"/>
    </source>
</evidence>
<dbReference type="GO" id="GO:0036064">
    <property type="term" value="C:ciliary basal body"/>
    <property type="evidence" value="ECO:0007669"/>
    <property type="project" value="TreeGrafter"/>
</dbReference>
<evidence type="ECO:0000313" key="6">
    <source>
        <dbReference type="Proteomes" id="UP001210925"/>
    </source>
</evidence>
<sequence>MLANTDTQQWHQRLLQNSNVLPLTIINHGEYKANFKTLKNTDNPTSQTFQIVFDSIQGIPVPQKILYKASRTNASIRCMLSVSLFDIESGTFFGKTWKSEKPIPLIKKIKGKDTKNADGIDNQRAMLIGNKLNLELRDQCIYFHTHSASRHIVAVFETSFRVEGSEENEDLSGGWTIIYLFNHKRGGINSSKDSSTEDFHGNDHKTAPLFIGTPRILPFISHTLLDSLSGYSAMTICPGTSLKYYLIERPDIRQKHRLWKENTFLASSSIVPGVKRCTVKGIALEMQSKMKLTFEHGLKAFEDQLLSNFRDVYYDAHSNEMVFDSDGNLKNPIVSERRLHIGFHNSYEFVSPPLIITLYPSDSDSDQSDLIFDGNLTLERYHNELIPLVMILEYKLTLEINKPPEEKGSLAKFMEKFNSNKNDPSLEIANEIEQFVMLGYSTLTKYESGSKEGGKYDICVSYTIDQVKEKSKHLNLAPTEEVEKNLPPLPVEQLTPEVTEKRKEIADPAPEIQTQTKKKDLEEDVEEVLEVSSCRSRTGSIVQQMPVPLRKPSISRRSKSRLLEAGFELYLDRMGNKPKLVHQTVDEIHSPIVLNSSDRAGENVKIQLMGISFNEGYKKTKNGFVPEVVSFSFQFYTFPCFRTDNLKVYKGTLPPEYQKNSHQRCSSTPYHFRENTANTINSFTTTNYGPDVDDEPLGIFYTVGQDGRPKYDERPGVTANFILKNEKVESDNIRYGKNSIAYYLGSKKVFVDLWDADSKFYLGQAEIGLKPLVLQDSLGVSCDYEVAVRVIDESLKPGYEIGTLFLRAYNFAIEEVDANSKDLINDLHSNTFTPKPFVEIDLETRKIVQQTIEIKTELPQPEQPLNNDTSKIHRILRLAGINGEQSTSNDKRVSNKMHIERDTLNIIQKMREMKKNNYVQKAIRKQLTTTRQLDVSLGQGYYVEYEIDNPYETEQNLEIHWDDKDLRILSDPDEIEYFKMSKTTGIETSIYPKFNNYYQIYLKGREKSFIPFYFQTFEEPKSYFNYDSEENIPKYVLVSVKNSQGKDLQFLELIINYKNYFIEKSYQLFYDENQILQQAFVEEKPEVYQLIRDTLVHIQGDFYMKCSHPNVNCTTVLHPGNNKSSYLELLFKFKTGNAIDVQNLFFVLYQDKYCSNVAVIWKLCIHTVKRVDVNCIYGQSNRMHLLIRGSPSAKNVLCFPSNPNRFLVGVPGLIQLQANMLNEIPIILPPYSSIENRSLINIVEYETGMLLHSWLVVCHYSLPPITKSFDIQIEKGKLSNKRVSYTNPFLHRKLFAMRTDKPNLVQFKQDRLELSGGETQYIGLKFLPCEVLRDAEILIFMNNELDEIEECLQINVCYVSR</sequence>
<dbReference type="InterPro" id="IPR058686">
    <property type="entry name" value="Ig_NPHP4_3rd"/>
</dbReference>